<feature type="domain" description="RNA polymerase Rpb4/RPC9 core" evidence="8">
    <location>
        <begin position="21"/>
        <end position="138"/>
    </location>
</feature>
<reference evidence="9 10" key="1">
    <citation type="submission" date="2015-04" db="EMBL/GenBank/DDBJ databases">
        <authorList>
            <person name="Syromyatnikov M.Y."/>
            <person name="Popov V.N."/>
        </authorList>
    </citation>
    <scope>NUCLEOTIDE SEQUENCE [LARGE SCALE GENOMIC DNA]</scope>
</reference>
<evidence type="ECO:0000256" key="7">
    <source>
        <dbReference type="ARBA" id="ARBA00073914"/>
    </source>
</evidence>
<gene>
    <name evidence="9" type="ORF">CLUMA_CG012977</name>
</gene>
<dbReference type="InterPro" id="IPR010997">
    <property type="entry name" value="HRDC-like_sf"/>
</dbReference>
<dbReference type="Pfam" id="PF03874">
    <property type="entry name" value="RNA_pol_Rpb4"/>
    <property type="match status" value="1"/>
</dbReference>
<accession>A0A1J1IHK1</accession>
<keyword evidence="3" id="KW-0804">Transcription</keyword>
<dbReference type="GO" id="GO:0000166">
    <property type="term" value="F:nucleotide binding"/>
    <property type="evidence" value="ECO:0007669"/>
    <property type="project" value="InterPro"/>
</dbReference>
<dbReference type="Proteomes" id="UP000183832">
    <property type="component" value="Unassembled WGS sequence"/>
</dbReference>
<keyword evidence="2" id="KW-0240">DNA-directed RNA polymerase</keyword>
<evidence type="ECO:0000313" key="10">
    <source>
        <dbReference type="Proteomes" id="UP000183832"/>
    </source>
</evidence>
<evidence type="ECO:0000256" key="6">
    <source>
        <dbReference type="ARBA" id="ARBA00072215"/>
    </source>
</evidence>
<evidence type="ECO:0000256" key="4">
    <source>
        <dbReference type="ARBA" id="ARBA00023242"/>
    </source>
</evidence>
<keyword evidence="10" id="KW-1185">Reference proteome</keyword>
<name>A0A1J1IHK1_9DIPT</name>
<dbReference type="PANTHER" id="PTHR21297">
    <property type="entry name" value="DNA-DIRECTED RNA POLYMERASE II"/>
    <property type="match status" value="1"/>
</dbReference>
<dbReference type="GO" id="GO:0000428">
    <property type="term" value="C:DNA-directed RNA polymerase complex"/>
    <property type="evidence" value="ECO:0007669"/>
    <property type="project" value="UniProtKB-KW"/>
</dbReference>
<evidence type="ECO:0000256" key="3">
    <source>
        <dbReference type="ARBA" id="ARBA00023163"/>
    </source>
</evidence>
<dbReference type="GO" id="GO:0005654">
    <property type="term" value="C:nucleoplasm"/>
    <property type="evidence" value="ECO:0007669"/>
    <property type="project" value="UniProtKB-ARBA"/>
</dbReference>
<dbReference type="GO" id="GO:0006352">
    <property type="term" value="P:DNA-templated transcription initiation"/>
    <property type="evidence" value="ECO:0007669"/>
    <property type="project" value="InterPro"/>
</dbReference>
<dbReference type="STRING" id="568069.A0A1J1IHK1"/>
<sequence>MSGLNPVDVVEEDAADLLFPKEFENAETLLISEVHMLLEHRKKQNESSEEEQEFTEVFQKTYNYTENFRKFKNKETIASVRSLLTQKKLHKFELAALGNLCPEAPEEAKALIPSLEGRFEDEELRQTLEDIGTKRSLQY</sequence>
<protein>
    <recommendedName>
        <fullName evidence="6">DNA-directed RNA polymerase II subunit RPB4</fullName>
    </recommendedName>
    <alternativeName>
        <fullName evidence="7">DNA-directed RNA polymerase II subunit rpb4</fullName>
    </alternativeName>
</protein>
<evidence type="ECO:0000259" key="8">
    <source>
        <dbReference type="SMART" id="SM00657"/>
    </source>
</evidence>
<dbReference type="EMBL" id="CVRI01000052">
    <property type="protein sequence ID" value="CRK99699.1"/>
    <property type="molecule type" value="Genomic_DNA"/>
</dbReference>
<comment type="subcellular location">
    <subcellularLocation>
        <location evidence="1">Nucleus</location>
    </subcellularLocation>
</comment>
<evidence type="ECO:0000256" key="5">
    <source>
        <dbReference type="ARBA" id="ARBA00025724"/>
    </source>
</evidence>
<dbReference type="FunFam" id="1.20.1250.40:FF:000001">
    <property type="entry name" value="DNA-directed RNA polymerase II subunit RPB4"/>
    <property type="match status" value="1"/>
</dbReference>
<organism evidence="9 10">
    <name type="scientific">Clunio marinus</name>
    <dbReference type="NCBI Taxonomy" id="568069"/>
    <lineage>
        <taxon>Eukaryota</taxon>
        <taxon>Metazoa</taxon>
        <taxon>Ecdysozoa</taxon>
        <taxon>Arthropoda</taxon>
        <taxon>Hexapoda</taxon>
        <taxon>Insecta</taxon>
        <taxon>Pterygota</taxon>
        <taxon>Neoptera</taxon>
        <taxon>Endopterygota</taxon>
        <taxon>Diptera</taxon>
        <taxon>Nematocera</taxon>
        <taxon>Chironomoidea</taxon>
        <taxon>Chironomidae</taxon>
        <taxon>Clunio</taxon>
    </lineage>
</organism>
<evidence type="ECO:0000256" key="1">
    <source>
        <dbReference type="ARBA" id="ARBA00004123"/>
    </source>
</evidence>
<dbReference type="Gene3D" id="1.20.1250.40">
    <property type="match status" value="1"/>
</dbReference>
<dbReference type="SUPFAM" id="SSF47819">
    <property type="entry name" value="HRDC-like"/>
    <property type="match status" value="1"/>
</dbReference>
<proteinExistence type="inferred from homology"/>
<keyword evidence="4" id="KW-0539">Nucleus</keyword>
<dbReference type="OrthoDB" id="2186918at2759"/>
<evidence type="ECO:0000313" key="9">
    <source>
        <dbReference type="EMBL" id="CRK99699.1"/>
    </source>
</evidence>
<comment type="similarity">
    <text evidence="5">Belongs to the eukaryotic RPB4 RNA polymerase subunit family.</text>
</comment>
<dbReference type="InterPro" id="IPR045222">
    <property type="entry name" value="Rpb4-like"/>
</dbReference>
<dbReference type="InterPro" id="IPR005574">
    <property type="entry name" value="Rpb4/RPC9"/>
</dbReference>
<dbReference type="SMART" id="SM00657">
    <property type="entry name" value="RPOL4c"/>
    <property type="match status" value="1"/>
</dbReference>
<evidence type="ECO:0000256" key="2">
    <source>
        <dbReference type="ARBA" id="ARBA00022478"/>
    </source>
</evidence>
<dbReference type="InterPro" id="IPR038324">
    <property type="entry name" value="Rpb4/RPC9_sf"/>
</dbReference>
<dbReference type="AlphaFoldDB" id="A0A1J1IHK1"/>
<dbReference type="InterPro" id="IPR006590">
    <property type="entry name" value="RNA_pol_Rpb4/RPC9_core"/>
</dbReference>